<feature type="chain" id="PRO_5016901244" evidence="3">
    <location>
        <begin position="30"/>
        <end position="702"/>
    </location>
</feature>
<organism evidence="4 5">
    <name type="scientific">Brevibacterium celere</name>
    <dbReference type="NCBI Taxonomy" id="225845"/>
    <lineage>
        <taxon>Bacteria</taxon>
        <taxon>Bacillati</taxon>
        <taxon>Actinomycetota</taxon>
        <taxon>Actinomycetes</taxon>
        <taxon>Micrococcales</taxon>
        <taxon>Brevibacteriaceae</taxon>
        <taxon>Brevibacterium</taxon>
    </lineage>
</organism>
<protein>
    <submittedName>
        <fullName evidence="4">LPXTG-motif cell wall-anchored protein</fullName>
    </submittedName>
</protein>
<feature type="compositionally biased region" description="Polar residues" evidence="1">
    <location>
        <begin position="356"/>
        <end position="376"/>
    </location>
</feature>
<keyword evidence="2" id="KW-1133">Transmembrane helix</keyword>
<feature type="compositionally biased region" description="Basic and acidic residues" evidence="1">
    <location>
        <begin position="639"/>
        <end position="651"/>
    </location>
</feature>
<proteinExistence type="predicted"/>
<reference evidence="4 5" key="1">
    <citation type="submission" date="2018-06" db="EMBL/GenBank/DDBJ databases">
        <title>Freshwater and sediment microbial communities from various areas in North America, analyzing microbe dynamics in response to fracking.</title>
        <authorList>
            <person name="Lamendella R."/>
        </authorList>
    </citation>
    <scope>NUCLEOTIDE SEQUENCE [LARGE SCALE GENOMIC DNA]</scope>
    <source>
        <strain evidence="4 5">3b_TX</strain>
    </source>
</reference>
<evidence type="ECO:0000256" key="1">
    <source>
        <dbReference type="SAM" id="MobiDB-lite"/>
    </source>
</evidence>
<keyword evidence="2" id="KW-0812">Transmembrane</keyword>
<dbReference type="Proteomes" id="UP000253509">
    <property type="component" value="Unassembled WGS sequence"/>
</dbReference>
<name>A0A366IGD7_9MICO</name>
<feature type="transmembrane region" description="Helical" evidence="2">
    <location>
        <begin position="675"/>
        <end position="694"/>
    </location>
</feature>
<feature type="compositionally biased region" description="Basic and acidic residues" evidence="1">
    <location>
        <begin position="412"/>
        <end position="422"/>
    </location>
</feature>
<dbReference type="AlphaFoldDB" id="A0A366IGD7"/>
<dbReference type="EMBL" id="QNSB01000013">
    <property type="protein sequence ID" value="RBP69312.1"/>
    <property type="molecule type" value="Genomic_DNA"/>
</dbReference>
<feature type="region of interest" description="Disordered" evidence="1">
    <location>
        <begin position="29"/>
        <end position="48"/>
    </location>
</feature>
<evidence type="ECO:0000256" key="3">
    <source>
        <dbReference type="SAM" id="SignalP"/>
    </source>
</evidence>
<evidence type="ECO:0000256" key="2">
    <source>
        <dbReference type="SAM" id="Phobius"/>
    </source>
</evidence>
<comment type="caution">
    <text evidence="4">The sequence shown here is derived from an EMBL/GenBank/DDBJ whole genome shotgun (WGS) entry which is preliminary data.</text>
</comment>
<dbReference type="RefSeq" id="WP_113905249.1">
    <property type="nucleotide sequence ID" value="NZ_QNSB01000013.1"/>
</dbReference>
<feature type="compositionally biased region" description="Basic and acidic residues" evidence="1">
    <location>
        <begin position="202"/>
        <end position="247"/>
    </location>
</feature>
<keyword evidence="2" id="KW-0472">Membrane</keyword>
<feature type="compositionally biased region" description="Gly residues" evidence="1">
    <location>
        <begin position="33"/>
        <end position="46"/>
    </location>
</feature>
<evidence type="ECO:0000313" key="4">
    <source>
        <dbReference type="EMBL" id="RBP69312.1"/>
    </source>
</evidence>
<feature type="region of interest" description="Disordered" evidence="1">
    <location>
        <begin position="356"/>
        <end position="381"/>
    </location>
</feature>
<feature type="compositionally biased region" description="Pro residues" evidence="1">
    <location>
        <begin position="599"/>
        <end position="638"/>
    </location>
</feature>
<gene>
    <name evidence="4" type="ORF">DFO65_11310</name>
</gene>
<keyword evidence="3" id="KW-0732">Signal</keyword>
<feature type="signal peptide" evidence="3">
    <location>
        <begin position="1"/>
        <end position="29"/>
    </location>
</feature>
<feature type="region of interest" description="Disordered" evidence="1">
    <location>
        <begin position="579"/>
        <end position="670"/>
    </location>
</feature>
<feature type="region of interest" description="Disordered" evidence="1">
    <location>
        <begin position="195"/>
        <end position="260"/>
    </location>
</feature>
<sequence>MSTHRHLAVRIIVLLLALALAVSMSPAAAHGTASGGGGSPGRGSGAALGEVPMHARSDVYGPGIWHHADEGRTWYGAYRTFDDVFAYCIDAGKQSPLPEHFTDSAPKRITSPRTAWALHEHSGSTSADVHAALSAMARLDKAIPHDHTVPPQAPGDLGKEFAASAKQYSAITADAKRFAGPYELKVTLERIPTMPVLEPYDTEERPRGAAQDPDQRPAQEPDQRSAQNPDERAKQETDGRFASRADGPDDGGSGDGSTLALPSDRVEITVSLLSAAGHHVPDVPVDLEIGGIKDGPTSLTSGSEPVTRRADVAAPGRVTVKASAEVASASVLLYSPKRAKGVQRVVTADEPAKVTARSSLDMKSQPMVTTEISDQTPRPGDSLTDSFTVSGLIGGHTVDVVHELWQTASRPEPGKKNDDARRIGSVTSKGVDNGTHRSPAIEVPDDFSGWLYFTETIAADAKTREWKGIHGQPRETGFVPWSPLAETTAVLEGTRAHDDVVVSGLRPGAEATITVTAYHSDTQPTRSREVQGTELDSQDLTVTADSQGRAELSTKEITVPVGWTTFVVSIHEDEVHRPWTSEWGIPAETVHRPADEPPNEPTAPPTPSEEPSPSEAPTPPEEPTPSESPKPSAPPAPPADERPAAEPEPRTAEPSVAPAADVPDQLPRTGTTGNGVLVGAGILLIGLGTCALLITGRRDPRD</sequence>
<evidence type="ECO:0000313" key="5">
    <source>
        <dbReference type="Proteomes" id="UP000253509"/>
    </source>
</evidence>
<keyword evidence="5" id="KW-1185">Reference proteome</keyword>
<dbReference type="NCBIfam" id="TIGR01167">
    <property type="entry name" value="LPXTG_anchor"/>
    <property type="match status" value="1"/>
</dbReference>
<accession>A0A366IGD7</accession>
<feature type="region of interest" description="Disordered" evidence="1">
    <location>
        <begin position="409"/>
        <end position="440"/>
    </location>
</feature>